<organism evidence="2 3">
    <name type="scientific">Bacillus thuringiensis serovar andalousiensis</name>
    <dbReference type="NCBI Taxonomy" id="257985"/>
    <lineage>
        <taxon>Bacteria</taxon>
        <taxon>Bacillati</taxon>
        <taxon>Bacillota</taxon>
        <taxon>Bacilli</taxon>
        <taxon>Bacillales</taxon>
        <taxon>Bacillaceae</taxon>
        <taxon>Bacillus</taxon>
        <taxon>Bacillus cereus group</taxon>
    </lineage>
</organism>
<protein>
    <submittedName>
        <fullName evidence="2">Uncharacterized protein</fullName>
    </submittedName>
</protein>
<sequence length="109" mass="12734">MTVKEGNLVADGLKEWKQELLSLQDENKSKLEGLKNESKLIVAKNSCLQAARDSLGHERGARRDTLYKMSEQLDKYRRDLQREIDKLESKIKMQEQVNEVVFREIDKNI</sequence>
<dbReference type="AlphaFoldDB" id="A0A6H0TL86"/>
<gene>
    <name evidence="2" type="ORF">EVG22_24065</name>
</gene>
<keyword evidence="1" id="KW-0175">Coiled coil</keyword>
<evidence type="ECO:0000256" key="1">
    <source>
        <dbReference type="SAM" id="Coils"/>
    </source>
</evidence>
<feature type="coiled-coil region" evidence="1">
    <location>
        <begin position="70"/>
        <end position="97"/>
    </location>
</feature>
<proteinExistence type="predicted"/>
<dbReference type="EMBL" id="CP035727">
    <property type="protein sequence ID" value="QIW21313.1"/>
    <property type="molecule type" value="Genomic_DNA"/>
</dbReference>
<name>A0A6H0TL86_BACTU</name>
<dbReference type="RefSeq" id="WP_172555142.1">
    <property type="nucleotide sequence ID" value="NZ_CP035727.2"/>
</dbReference>
<evidence type="ECO:0000313" key="2">
    <source>
        <dbReference type="EMBL" id="QIW21313.1"/>
    </source>
</evidence>
<evidence type="ECO:0000313" key="3">
    <source>
        <dbReference type="Proteomes" id="UP000501374"/>
    </source>
</evidence>
<accession>A0A6H0TL86</accession>
<reference evidence="3" key="1">
    <citation type="submission" date="2019-02" db="EMBL/GenBank/DDBJ databases">
        <title>Structural and Functional analysis of Lanthipeptide from Bacillus thuringiensis serovar andalousiensis B23193.</title>
        <authorList>
            <person name="Andreeva J.V."/>
            <person name="Grigoreva A."/>
        </authorList>
    </citation>
    <scope>NUCLEOTIDE SEQUENCE [LARGE SCALE GENOMIC DNA]</scope>
    <source>
        <strain evidence="3">B23193</strain>
    </source>
</reference>
<dbReference type="Proteomes" id="UP000501374">
    <property type="component" value="Chromosome"/>
</dbReference>